<dbReference type="EMBL" id="JBBUKT010000005">
    <property type="protein sequence ID" value="MEK7951605.1"/>
    <property type="molecule type" value="Genomic_DNA"/>
</dbReference>
<keyword evidence="3" id="KW-1185">Reference proteome</keyword>
<feature type="transmembrane region" description="Helical" evidence="1">
    <location>
        <begin position="101"/>
        <end position="120"/>
    </location>
</feature>
<accession>A0ABU9AW38</accession>
<keyword evidence="1" id="KW-1133">Transmembrane helix</keyword>
<evidence type="ECO:0000256" key="1">
    <source>
        <dbReference type="SAM" id="Phobius"/>
    </source>
</evidence>
<name>A0ABU9AW38_9BACT</name>
<organism evidence="2 3">
    <name type="scientific">Luteolibacter soli</name>
    <dbReference type="NCBI Taxonomy" id="3135280"/>
    <lineage>
        <taxon>Bacteria</taxon>
        <taxon>Pseudomonadati</taxon>
        <taxon>Verrucomicrobiota</taxon>
        <taxon>Verrucomicrobiia</taxon>
        <taxon>Verrucomicrobiales</taxon>
        <taxon>Verrucomicrobiaceae</taxon>
        <taxon>Luteolibacter</taxon>
    </lineage>
</organism>
<evidence type="ECO:0008006" key="4">
    <source>
        <dbReference type="Google" id="ProtNLM"/>
    </source>
</evidence>
<gene>
    <name evidence="2" type="ORF">WKV53_13900</name>
</gene>
<comment type="caution">
    <text evidence="2">The sequence shown here is derived from an EMBL/GenBank/DDBJ whole genome shotgun (WGS) entry which is preliminary data.</text>
</comment>
<feature type="transmembrane region" description="Helical" evidence="1">
    <location>
        <begin position="7"/>
        <end position="26"/>
    </location>
</feature>
<protein>
    <recommendedName>
        <fullName evidence="4">DUF3592 domain-containing protein</fullName>
    </recommendedName>
</protein>
<reference evidence="2 3" key="1">
    <citation type="submission" date="2024-04" db="EMBL/GenBank/DDBJ databases">
        <title>Luteolibacter sp. isolated from soil.</title>
        <authorList>
            <person name="An J."/>
        </authorList>
    </citation>
    <scope>NUCLEOTIDE SEQUENCE [LARGE SCALE GENOMIC DNA]</scope>
    <source>
        <strain evidence="2 3">Y139</strain>
    </source>
</reference>
<evidence type="ECO:0000313" key="2">
    <source>
        <dbReference type="EMBL" id="MEK7951605.1"/>
    </source>
</evidence>
<dbReference type="Proteomes" id="UP001371305">
    <property type="component" value="Unassembled WGS sequence"/>
</dbReference>
<proteinExistence type="predicted"/>
<sequence length="135" mass="15735">MPRPLHRWKSLWFGLLILAFILWAWIRSTTRDDELTLARGTTVFIVESKRGSLTFDRFSLPGNAITPWEFQSAPSGPATFSDYFPTSFYHIYAGDEGSTSLAWWLIALTFLLPWTTFLTWRHHHRIKRLATIHPV</sequence>
<keyword evidence="1" id="KW-0812">Transmembrane</keyword>
<keyword evidence="1" id="KW-0472">Membrane</keyword>
<dbReference type="RefSeq" id="WP_341405236.1">
    <property type="nucleotide sequence ID" value="NZ_JBBUKT010000005.1"/>
</dbReference>
<evidence type="ECO:0000313" key="3">
    <source>
        <dbReference type="Proteomes" id="UP001371305"/>
    </source>
</evidence>